<gene>
    <name evidence="5" type="ORF">M407DRAFT_177847</name>
</gene>
<dbReference type="InterPro" id="IPR035979">
    <property type="entry name" value="RBD_domain_sf"/>
</dbReference>
<dbReference type="PANTHER" id="PTHR23236:SF51">
    <property type="entry name" value="NUCLEOLAR PROTEIN 6"/>
    <property type="match status" value="1"/>
</dbReference>
<dbReference type="GO" id="GO:0042274">
    <property type="term" value="P:ribosomal small subunit biogenesis"/>
    <property type="evidence" value="ECO:0007669"/>
    <property type="project" value="TreeGrafter"/>
</dbReference>
<keyword evidence="1 2" id="KW-0694">RNA-binding</keyword>
<dbReference type="SMART" id="SM00360">
    <property type="entry name" value="RRM"/>
    <property type="match status" value="1"/>
</dbReference>
<dbReference type="STRING" id="1051891.A0A0C3QVT2"/>
<dbReference type="EMBL" id="KN822946">
    <property type="protein sequence ID" value="KIO33781.1"/>
    <property type="molecule type" value="Genomic_DNA"/>
</dbReference>
<dbReference type="AlphaFoldDB" id="A0A0C3QVT2"/>
<proteinExistence type="predicted"/>
<reference evidence="5 6" key="1">
    <citation type="submission" date="2014-04" db="EMBL/GenBank/DDBJ databases">
        <authorList>
            <consortium name="DOE Joint Genome Institute"/>
            <person name="Kuo A."/>
            <person name="Girlanda M."/>
            <person name="Perotto S."/>
            <person name="Kohler A."/>
            <person name="Nagy L.G."/>
            <person name="Floudas D."/>
            <person name="Copeland A."/>
            <person name="Barry K.W."/>
            <person name="Cichocki N."/>
            <person name="Veneault-Fourrey C."/>
            <person name="LaButti K."/>
            <person name="Lindquist E.A."/>
            <person name="Lipzen A."/>
            <person name="Lundell T."/>
            <person name="Morin E."/>
            <person name="Murat C."/>
            <person name="Sun H."/>
            <person name="Tunlid A."/>
            <person name="Henrissat B."/>
            <person name="Grigoriev I.V."/>
            <person name="Hibbett D.S."/>
            <person name="Martin F."/>
            <person name="Nordberg H.P."/>
            <person name="Cantor M.N."/>
            <person name="Hua S.X."/>
        </authorList>
    </citation>
    <scope>NUCLEOTIDE SEQUENCE [LARGE SCALE GENOMIC DNA]</scope>
    <source>
        <strain evidence="5 6">MUT 4182</strain>
    </source>
</reference>
<keyword evidence="6" id="KW-1185">Reference proteome</keyword>
<feature type="region of interest" description="Disordered" evidence="3">
    <location>
        <begin position="227"/>
        <end position="256"/>
    </location>
</feature>
<dbReference type="InterPro" id="IPR012677">
    <property type="entry name" value="Nucleotide-bd_a/b_plait_sf"/>
</dbReference>
<organism evidence="5 6">
    <name type="scientific">Tulasnella calospora MUT 4182</name>
    <dbReference type="NCBI Taxonomy" id="1051891"/>
    <lineage>
        <taxon>Eukaryota</taxon>
        <taxon>Fungi</taxon>
        <taxon>Dikarya</taxon>
        <taxon>Basidiomycota</taxon>
        <taxon>Agaricomycotina</taxon>
        <taxon>Agaricomycetes</taxon>
        <taxon>Cantharellales</taxon>
        <taxon>Tulasnellaceae</taxon>
        <taxon>Tulasnella</taxon>
    </lineage>
</organism>
<dbReference type="PROSITE" id="PS50102">
    <property type="entry name" value="RRM"/>
    <property type="match status" value="1"/>
</dbReference>
<dbReference type="OrthoDB" id="167718at2759"/>
<reference evidence="6" key="2">
    <citation type="submission" date="2015-01" db="EMBL/GenBank/DDBJ databases">
        <title>Evolutionary Origins and Diversification of the Mycorrhizal Mutualists.</title>
        <authorList>
            <consortium name="DOE Joint Genome Institute"/>
            <consortium name="Mycorrhizal Genomics Consortium"/>
            <person name="Kohler A."/>
            <person name="Kuo A."/>
            <person name="Nagy L.G."/>
            <person name="Floudas D."/>
            <person name="Copeland A."/>
            <person name="Barry K.W."/>
            <person name="Cichocki N."/>
            <person name="Veneault-Fourrey C."/>
            <person name="LaButti K."/>
            <person name="Lindquist E.A."/>
            <person name="Lipzen A."/>
            <person name="Lundell T."/>
            <person name="Morin E."/>
            <person name="Murat C."/>
            <person name="Riley R."/>
            <person name="Ohm R."/>
            <person name="Sun H."/>
            <person name="Tunlid A."/>
            <person name="Henrissat B."/>
            <person name="Grigoriev I.V."/>
            <person name="Hibbett D.S."/>
            <person name="Martin F."/>
        </authorList>
    </citation>
    <scope>NUCLEOTIDE SEQUENCE [LARGE SCALE GENOMIC DNA]</scope>
    <source>
        <strain evidence="6">MUT 4182</strain>
    </source>
</reference>
<dbReference type="GO" id="GO:0005730">
    <property type="term" value="C:nucleolus"/>
    <property type="evidence" value="ECO:0007669"/>
    <property type="project" value="TreeGrafter"/>
</dbReference>
<dbReference type="GO" id="GO:0019843">
    <property type="term" value="F:rRNA binding"/>
    <property type="evidence" value="ECO:0007669"/>
    <property type="project" value="TreeGrafter"/>
</dbReference>
<evidence type="ECO:0000313" key="6">
    <source>
        <dbReference type="Proteomes" id="UP000054248"/>
    </source>
</evidence>
<evidence type="ECO:0000256" key="2">
    <source>
        <dbReference type="PROSITE-ProRule" id="PRU00176"/>
    </source>
</evidence>
<evidence type="ECO:0000259" key="4">
    <source>
        <dbReference type="PROSITE" id="PS50102"/>
    </source>
</evidence>
<dbReference type="Gene3D" id="3.30.70.330">
    <property type="match status" value="1"/>
</dbReference>
<dbReference type="CDD" id="cd12400">
    <property type="entry name" value="RRM_Nop6"/>
    <property type="match status" value="1"/>
</dbReference>
<sequence>MSERLTKKQRKSLAHKERGKSKRAAMLKAMDFDLNAVPKQDLEEGDDDEKITPMVEGEDKRTLPRKDAPRSSSKRKRDENEDIDSSPAQAILPDSNGITAKSTKKRKIEQIAPATPSTTTNDATEPEKSKSKRRYIVFVGNISYKTKPEAIAKHFTIAPTTPSDSSSKPDVANTPQVRMLTSKAKAKGKPENSKGCAFVEFSSAAELNRALRLHNSELDGRTINVEMTVGGGGHGQNRANKLAKKNKSMERQRVRT</sequence>
<evidence type="ECO:0000256" key="1">
    <source>
        <dbReference type="ARBA" id="ARBA00022884"/>
    </source>
</evidence>
<dbReference type="InterPro" id="IPR000504">
    <property type="entry name" value="RRM_dom"/>
</dbReference>
<dbReference type="Pfam" id="PF00076">
    <property type="entry name" value="RRM_1"/>
    <property type="match status" value="1"/>
</dbReference>
<feature type="domain" description="RRM" evidence="4">
    <location>
        <begin position="135"/>
        <end position="230"/>
    </location>
</feature>
<evidence type="ECO:0000256" key="3">
    <source>
        <dbReference type="SAM" id="MobiDB-lite"/>
    </source>
</evidence>
<feature type="compositionally biased region" description="Basic residues" evidence="3">
    <location>
        <begin position="7"/>
        <end position="25"/>
    </location>
</feature>
<accession>A0A0C3QVT2</accession>
<name>A0A0C3QVT2_9AGAM</name>
<feature type="compositionally biased region" description="Basic and acidic residues" evidence="3">
    <location>
        <begin position="57"/>
        <end position="69"/>
    </location>
</feature>
<dbReference type="Proteomes" id="UP000054248">
    <property type="component" value="Unassembled WGS sequence"/>
</dbReference>
<dbReference type="SUPFAM" id="SSF54928">
    <property type="entry name" value="RNA-binding domain, RBD"/>
    <property type="match status" value="1"/>
</dbReference>
<feature type="region of interest" description="Disordered" evidence="3">
    <location>
        <begin position="1"/>
        <end position="132"/>
    </location>
</feature>
<dbReference type="HOGENOM" id="CLU_037639_1_1_1"/>
<protein>
    <recommendedName>
        <fullName evidence="4">RRM domain-containing protein</fullName>
    </recommendedName>
</protein>
<dbReference type="InterPro" id="IPR034228">
    <property type="entry name" value="Nop6_RRM"/>
</dbReference>
<evidence type="ECO:0000313" key="5">
    <source>
        <dbReference type="EMBL" id="KIO33781.1"/>
    </source>
</evidence>
<feature type="compositionally biased region" description="Basic and acidic residues" evidence="3">
    <location>
        <begin position="247"/>
        <end position="256"/>
    </location>
</feature>
<dbReference type="PANTHER" id="PTHR23236">
    <property type="entry name" value="EUKARYOTIC TRANSLATION INITIATION FACTOR 4B/4H"/>
    <property type="match status" value="1"/>
</dbReference>